<sequence length="197" mass="22845">NEEAGDIISWLTRNSAISGGRCIIASSYAVYNILNRKLALNLRRELISRSQNTCLRPIFFYHRERFIVSFGRIPLIGSAIHSRSPDLSPVSKQQYQALDDIEHAARKVQLEIKTQPGDIHFINNFFILHRRDCFEDDDQVGEKQHLVRMRLQDDALHWDLPESLRNEWSKSFDGVSAKLWHVDSMPKGNFPLRSFPN</sequence>
<keyword evidence="1" id="KW-0560">Oxidoreductase</keyword>
<reference evidence="4" key="2">
    <citation type="journal article" date="2014" name="PLoS ONE">
        <title>Genome and Transcriptome Analysis of the Fungal Pathogen Fusarium oxysporum f. sp. cubense Causing Banana Vascular Wilt Disease.</title>
        <authorList>
            <person name="Guo L."/>
            <person name="Han L."/>
            <person name="Yang L."/>
            <person name="Zeng H."/>
            <person name="Fan D."/>
            <person name="Zhu Y."/>
            <person name="Feng Y."/>
            <person name="Wang G."/>
            <person name="Peng C."/>
            <person name="Jiang X."/>
            <person name="Zhou D."/>
            <person name="Ni P."/>
            <person name="Liang C."/>
            <person name="Liu L."/>
            <person name="Wang J."/>
            <person name="Mao C."/>
            <person name="Fang X."/>
            <person name="Peng M."/>
            <person name="Huang J."/>
        </authorList>
    </citation>
    <scope>NUCLEOTIDE SEQUENCE [LARGE SCALE GENOMIC DNA]</scope>
    <source>
        <strain evidence="4">race 4</strain>
    </source>
</reference>
<proteinExistence type="predicted"/>
<organism evidence="3 4">
    <name type="scientific">Fusarium oxysporum f. sp. cubense (strain race 4)</name>
    <name type="common">Panama disease fungus</name>
    <dbReference type="NCBI Taxonomy" id="2502994"/>
    <lineage>
        <taxon>Eukaryota</taxon>
        <taxon>Fungi</taxon>
        <taxon>Dikarya</taxon>
        <taxon>Ascomycota</taxon>
        <taxon>Pezizomycotina</taxon>
        <taxon>Sordariomycetes</taxon>
        <taxon>Hypocreomycetidae</taxon>
        <taxon>Hypocreales</taxon>
        <taxon>Nectriaceae</taxon>
        <taxon>Fusarium</taxon>
        <taxon>Fusarium oxysporum species complex</taxon>
    </lineage>
</organism>
<dbReference type="Proteomes" id="UP000016929">
    <property type="component" value="Unassembled WGS sequence"/>
</dbReference>
<evidence type="ECO:0000256" key="1">
    <source>
        <dbReference type="ARBA" id="ARBA00023002"/>
    </source>
</evidence>
<dbReference type="Pfam" id="PF02668">
    <property type="entry name" value="TauD"/>
    <property type="match status" value="1"/>
</dbReference>
<accession>N1RX47</accession>
<dbReference type="EMBL" id="KB726977">
    <property type="protein sequence ID" value="EMT66845.1"/>
    <property type="molecule type" value="Genomic_DNA"/>
</dbReference>
<dbReference type="STRING" id="1229665.N1RX47"/>
<dbReference type="AlphaFoldDB" id="N1RX47"/>
<evidence type="ECO:0000259" key="2">
    <source>
        <dbReference type="Pfam" id="PF02668"/>
    </source>
</evidence>
<protein>
    <recommendedName>
        <fullName evidence="2">TauD/TfdA-like domain-containing protein</fullName>
    </recommendedName>
</protein>
<dbReference type="InterPro" id="IPR042098">
    <property type="entry name" value="TauD-like_sf"/>
</dbReference>
<reference evidence="4" key="1">
    <citation type="submission" date="2012-09" db="EMBL/GenBank/DDBJ databases">
        <title>Genome sequencing and comparative transcriptomics of race 1 and race 4 of banana pathogen: Fusarium oxysporum f. sp. cubense.</title>
        <authorList>
            <person name="Fang X."/>
            <person name="Huang J."/>
        </authorList>
    </citation>
    <scope>NUCLEOTIDE SEQUENCE [LARGE SCALE GENOMIC DNA]</scope>
    <source>
        <strain evidence="4">race 4</strain>
    </source>
</reference>
<name>N1RX47_FUSC4</name>
<gene>
    <name evidence="3" type="ORF">FOC4_g10000056</name>
</gene>
<dbReference type="Gene3D" id="3.60.130.10">
    <property type="entry name" value="Clavaminate synthase-like"/>
    <property type="match status" value="1"/>
</dbReference>
<keyword evidence="4" id="KW-1185">Reference proteome</keyword>
<dbReference type="InterPro" id="IPR003819">
    <property type="entry name" value="TauD/TfdA-like"/>
</dbReference>
<dbReference type="HOGENOM" id="CLU_104286_0_0_1"/>
<evidence type="ECO:0000313" key="3">
    <source>
        <dbReference type="EMBL" id="EMT66845.1"/>
    </source>
</evidence>
<feature type="non-terminal residue" evidence="3">
    <location>
        <position position="1"/>
    </location>
</feature>
<dbReference type="SUPFAM" id="SSF51197">
    <property type="entry name" value="Clavaminate synthase-like"/>
    <property type="match status" value="1"/>
</dbReference>
<evidence type="ECO:0000313" key="4">
    <source>
        <dbReference type="Proteomes" id="UP000016929"/>
    </source>
</evidence>
<feature type="domain" description="TauD/TfdA-like" evidence="2">
    <location>
        <begin position="13"/>
        <end position="149"/>
    </location>
</feature>
<dbReference type="GO" id="GO:0016491">
    <property type="term" value="F:oxidoreductase activity"/>
    <property type="evidence" value="ECO:0007669"/>
    <property type="project" value="UniProtKB-KW"/>
</dbReference>